<proteinExistence type="predicted"/>
<name>A0A381DH52_9BACT</name>
<keyword evidence="3" id="KW-1185">Reference proteome</keyword>
<accession>A0A381DH52</accession>
<organism evidence="2 3">
    <name type="scientific">Campylobacter sputorum subsp. sputorum</name>
    <dbReference type="NCBI Taxonomy" id="32024"/>
    <lineage>
        <taxon>Bacteria</taxon>
        <taxon>Pseudomonadati</taxon>
        <taxon>Campylobacterota</taxon>
        <taxon>Epsilonproteobacteria</taxon>
        <taxon>Campylobacterales</taxon>
        <taxon>Campylobacteraceae</taxon>
        <taxon>Campylobacter</taxon>
    </lineage>
</organism>
<dbReference type="GO" id="GO:0009011">
    <property type="term" value="F:alpha-1,4-glucan glucosyltransferase (ADP-glucose donor) activity"/>
    <property type="evidence" value="ECO:0007669"/>
    <property type="project" value="UniProtKB-EC"/>
</dbReference>
<evidence type="ECO:0000313" key="3">
    <source>
        <dbReference type="Proteomes" id="UP000254920"/>
    </source>
</evidence>
<dbReference type="Gene3D" id="3.40.50.2000">
    <property type="entry name" value="Glycogen Phosphorylase B"/>
    <property type="match status" value="2"/>
</dbReference>
<dbReference type="RefSeq" id="WP_089182490.1">
    <property type="nucleotide sequence ID" value="NZ_CP043427.1"/>
</dbReference>
<reference evidence="2 3" key="1">
    <citation type="submission" date="2018-06" db="EMBL/GenBank/DDBJ databases">
        <authorList>
            <consortium name="Pathogen Informatics"/>
            <person name="Doyle S."/>
        </authorList>
    </citation>
    <scope>NUCLEOTIDE SEQUENCE [LARGE SCALE GENOMIC DNA]</scope>
    <source>
        <strain evidence="2 3">NCTC12475</strain>
    </source>
</reference>
<dbReference type="EC" id="2.4.1.21" evidence="2"/>
<dbReference type="OrthoDB" id="9775208at2"/>
<dbReference type="Proteomes" id="UP000254920">
    <property type="component" value="Unassembled WGS sequence"/>
</dbReference>
<gene>
    <name evidence="2" type="primary">glgA</name>
    <name evidence="2" type="ORF">NCTC12475_00214</name>
</gene>
<dbReference type="CDD" id="cd03808">
    <property type="entry name" value="GT4_CapM-like"/>
    <property type="match status" value="1"/>
</dbReference>
<sequence length="372" mass="42457">MAKIGFLSHSDMSIYYFRAPIMRELKRLGHEVIAIEPYGAYTKPIQEEFKTIIYEIDKASLNPLKVKKDTQNLASILSTLNLDMLQTAAHKSNVFGTFAAKKAGIKVVLNLVEGLGSFYIDNDIKSKIVRFTIEMLYKKSFALSNGTIFVNDSDPDYMIKHNIIKKDKVKRIKSVGVNANEFNPNLVTKYDFKTDKKIVLMMGRALWHKGIREFYEAAKILKDRSDTKFVFVGDGYEGNKSSADKSFLNNQNVLWIKWSDRVKELLKGTYIYVLPSYKEGFPRTVLEAMSMSLPCVVSNVSGCNEAIKDGYNGLICNVKDSKDLANKIETLLDNENLAKQMGQNGRNLVLEKYDQNIITKQYIEYYRNFLDV</sequence>
<protein>
    <submittedName>
        <fullName evidence="2">Galactosyltransferase</fullName>
        <ecNumber evidence="2">2.4.1.21</ecNumber>
    </submittedName>
</protein>
<dbReference type="Pfam" id="PF00534">
    <property type="entry name" value="Glycos_transf_1"/>
    <property type="match status" value="1"/>
</dbReference>
<keyword evidence="2" id="KW-0328">Glycosyltransferase</keyword>
<dbReference type="PANTHER" id="PTHR12526">
    <property type="entry name" value="GLYCOSYLTRANSFERASE"/>
    <property type="match status" value="1"/>
</dbReference>
<dbReference type="PANTHER" id="PTHR12526:SF638">
    <property type="entry name" value="SPORE COAT PROTEIN SA"/>
    <property type="match status" value="1"/>
</dbReference>
<dbReference type="GeneID" id="93090663"/>
<dbReference type="SUPFAM" id="SSF53756">
    <property type="entry name" value="UDP-Glycosyltransferase/glycogen phosphorylase"/>
    <property type="match status" value="1"/>
</dbReference>
<evidence type="ECO:0000313" key="2">
    <source>
        <dbReference type="EMBL" id="SUX09822.1"/>
    </source>
</evidence>
<dbReference type="EMBL" id="UFVD01000001">
    <property type="protein sequence ID" value="SUX09822.1"/>
    <property type="molecule type" value="Genomic_DNA"/>
</dbReference>
<feature type="domain" description="Glycosyl transferase family 1" evidence="1">
    <location>
        <begin position="189"/>
        <end position="347"/>
    </location>
</feature>
<dbReference type="InterPro" id="IPR001296">
    <property type="entry name" value="Glyco_trans_1"/>
</dbReference>
<keyword evidence="2" id="KW-0808">Transferase</keyword>
<evidence type="ECO:0000259" key="1">
    <source>
        <dbReference type="Pfam" id="PF00534"/>
    </source>
</evidence>
<dbReference type="AlphaFoldDB" id="A0A381DH52"/>
<dbReference type="STRING" id="32024.GCA_000788295_00142"/>